<dbReference type="GO" id="GO:0004519">
    <property type="term" value="F:endonuclease activity"/>
    <property type="evidence" value="ECO:0007669"/>
    <property type="project" value="UniProtKB-KW"/>
</dbReference>
<name>A0ABT5A2Y7_9CYAN</name>
<comment type="caution">
    <text evidence="2">The sequence shown here is derived from an EMBL/GenBank/DDBJ whole genome shotgun (WGS) entry which is preliminary data.</text>
</comment>
<reference evidence="2 3" key="1">
    <citation type="submission" date="2023-01" db="EMBL/GenBank/DDBJ databases">
        <title>Genomes from the Australian National Cyanobacteria Reference Collection.</title>
        <authorList>
            <person name="Willis A."/>
            <person name="Lee E.M.F."/>
        </authorList>
    </citation>
    <scope>NUCLEOTIDE SEQUENCE [LARGE SCALE GENOMIC DNA]</scope>
    <source>
        <strain evidence="2 3">CS-537/01</strain>
    </source>
</reference>
<dbReference type="Pfam" id="PF05685">
    <property type="entry name" value="Uma2"/>
    <property type="match status" value="1"/>
</dbReference>
<evidence type="ECO:0000313" key="3">
    <source>
        <dbReference type="Proteomes" id="UP001212123"/>
    </source>
</evidence>
<sequence length="190" mass="21720">MVKTLVKNLSFEEYLNYDDGLGLKYELVDGQLEIINPPKIEHFLIVNFLDTTLTAEIKRLTLSWLCFRETGVRTGRNKSRLSDLSVVTLEDAKELQNTSAVFQSPPLLIVEVVSPESVKRDYRYKRSEYAALGVSEYWIVDPLESKISVLFLEEGLYEDTVFTANQKIRSRTFSELSITVEQVFNAGNLP</sequence>
<organism evidence="2 3">
    <name type="scientific">Dolichospermum circinale CS-537/01</name>
    <dbReference type="NCBI Taxonomy" id="3021739"/>
    <lineage>
        <taxon>Bacteria</taxon>
        <taxon>Bacillati</taxon>
        <taxon>Cyanobacteriota</taxon>
        <taxon>Cyanophyceae</taxon>
        <taxon>Nostocales</taxon>
        <taxon>Aphanizomenonaceae</taxon>
        <taxon>Dolichospermum</taxon>
        <taxon>Dolichospermum circinale</taxon>
    </lineage>
</organism>
<dbReference type="InterPro" id="IPR012296">
    <property type="entry name" value="Nuclease_put_TT1808"/>
</dbReference>
<dbReference type="PANTHER" id="PTHR34107">
    <property type="entry name" value="SLL0198 PROTEIN-RELATED"/>
    <property type="match status" value="1"/>
</dbReference>
<keyword evidence="2" id="KW-0378">Hydrolase</keyword>
<dbReference type="Gene3D" id="3.90.1570.10">
    <property type="entry name" value="tt1808, chain A"/>
    <property type="match status" value="1"/>
</dbReference>
<proteinExistence type="predicted"/>
<dbReference type="EMBL" id="JAQMTU010000039">
    <property type="protein sequence ID" value="MDB9486294.1"/>
    <property type="molecule type" value="Genomic_DNA"/>
</dbReference>
<keyword evidence="3" id="KW-1185">Reference proteome</keyword>
<keyword evidence="2" id="KW-0540">Nuclease</keyword>
<keyword evidence="2" id="KW-0255">Endonuclease</keyword>
<dbReference type="RefSeq" id="WP_271791098.1">
    <property type="nucleotide sequence ID" value="NZ_JAQMTU010000039.1"/>
</dbReference>
<dbReference type="Proteomes" id="UP001212123">
    <property type="component" value="Unassembled WGS sequence"/>
</dbReference>
<dbReference type="SUPFAM" id="SSF52980">
    <property type="entry name" value="Restriction endonuclease-like"/>
    <property type="match status" value="1"/>
</dbReference>
<evidence type="ECO:0000313" key="2">
    <source>
        <dbReference type="EMBL" id="MDB9486294.1"/>
    </source>
</evidence>
<protein>
    <submittedName>
        <fullName evidence="2">Uma2 family endonuclease</fullName>
    </submittedName>
</protein>
<dbReference type="InterPro" id="IPR011335">
    <property type="entry name" value="Restrct_endonuc-II-like"/>
</dbReference>
<dbReference type="CDD" id="cd06260">
    <property type="entry name" value="DUF820-like"/>
    <property type="match status" value="1"/>
</dbReference>
<dbReference type="InterPro" id="IPR008538">
    <property type="entry name" value="Uma2"/>
</dbReference>
<dbReference type="PANTHER" id="PTHR34107:SF2">
    <property type="entry name" value="SLL0888 PROTEIN"/>
    <property type="match status" value="1"/>
</dbReference>
<evidence type="ECO:0000259" key="1">
    <source>
        <dbReference type="Pfam" id="PF05685"/>
    </source>
</evidence>
<gene>
    <name evidence="2" type="ORF">PN492_07005</name>
</gene>
<feature type="domain" description="Putative restriction endonuclease" evidence="1">
    <location>
        <begin position="11"/>
        <end position="181"/>
    </location>
</feature>
<accession>A0ABT5A2Y7</accession>